<dbReference type="WBParaSite" id="JU765_v2.g5477.t1">
    <property type="protein sequence ID" value="JU765_v2.g5477.t1"/>
    <property type="gene ID" value="JU765_v2.g5477"/>
</dbReference>
<accession>A0AC34RC21</accession>
<organism evidence="1 2">
    <name type="scientific">Panagrolaimus sp. JU765</name>
    <dbReference type="NCBI Taxonomy" id="591449"/>
    <lineage>
        <taxon>Eukaryota</taxon>
        <taxon>Metazoa</taxon>
        <taxon>Ecdysozoa</taxon>
        <taxon>Nematoda</taxon>
        <taxon>Chromadorea</taxon>
        <taxon>Rhabditida</taxon>
        <taxon>Tylenchina</taxon>
        <taxon>Panagrolaimomorpha</taxon>
        <taxon>Panagrolaimoidea</taxon>
        <taxon>Panagrolaimidae</taxon>
        <taxon>Panagrolaimus</taxon>
    </lineage>
</organism>
<sequence length="378" mass="43476">MLIFTNAFLCSVIIETKENTAEIAVLDTTSGYHQFQGTFMSMRLSSAFNETDPKCEWQAFQAVAYDPSSYFVGEFSDIVDKDNFFAVSTIPNDLAWIVLNDVSNLTNVKMVLGYYFGNIRDKIDIFLGSDSSPTFCADTFDSPQLNYLIRETKSLWGGLDLIYNKDFGHSSYPHNTYCRTLLNNSEGYQYKLWFEQYHVEPHFDNVTVDTAIPGIPTTLKNSVYIVPSTDFVLKFDSDGSINQAGFILHIEKYACDCGENVLIVPCNGSRKRRYFMNSDDPSLFCEMTCIFQIKMKDNCLFNYLEIHYQFINLEYLTMTVDYYISNQSFFSLYNHKLVHYYDPLSNYSIAETISDYLQCSIGYEDGHGCVKFNKLDIL</sequence>
<protein>
    <submittedName>
        <fullName evidence="2">CUB domain-containing protein</fullName>
    </submittedName>
</protein>
<dbReference type="Proteomes" id="UP000887576">
    <property type="component" value="Unplaced"/>
</dbReference>
<reference evidence="2" key="1">
    <citation type="submission" date="2022-11" db="UniProtKB">
        <authorList>
            <consortium name="WormBaseParasite"/>
        </authorList>
    </citation>
    <scope>IDENTIFICATION</scope>
</reference>
<evidence type="ECO:0000313" key="1">
    <source>
        <dbReference type="Proteomes" id="UP000887576"/>
    </source>
</evidence>
<proteinExistence type="predicted"/>
<name>A0AC34RC21_9BILA</name>
<evidence type="ECO:0000313" key="2">
    <source>
        <dbReference type="WBParaSite" id="JU765_v2.g5477.t1"/>
    </source>
</evidence>